<dbReference type="PIRSF" id="PIRSF028139">
    <property type="entry name" value="DOPA-diox_rel_Mll2280"/>
    <property type="match status" value="1"/>
</dbReference>
<dbReference type="EMBL" id="LJPT01000016">
    <property type="protein sequence ID" value="KPW52256.1"/>
    <property type="molecule type" value="Genomic_DNA"/>
</dbReference>
<gene>
    <name evidence="1" type="ORF">ALO88_01309</name>
</gene>
<dbReference type="Proteomes" id="UP000050425">
    <property type="component" value="Unassembled WGS sequence"/>
</dbReference>
<evidence type="ECO:0000313" key="2">
    <source>
        <dbReference type="Proteomes" id="UP000050425"/>
    </source>
</evidence>
<dbReference type="PATRIC" id="fig|251702.3.peg.1761"/>
<name>A0A0P9M495_9PSED</name>
<reference evidence="1 2" key="1">
    <citation type="submission" date="2015-09" db="EMBL/GenBank/DDBJ databases">
        <title>Genome announcement of multiple Pseudomonas syringae strains.</title>
        <authorList>
            <person name="Thakur S."/>
            <person name="Wang P.W."/>
            <person name="Gong Y."/>
            <person name="Weir B.S."/>
            <person name="Guttman D.S."/>
        </authorList>
    </citation>
    <scope>NUCLEOTIDE SEQUENCE [LARGE SCALE GENOMIC DNA]</scope>
    <source>
        <strain evidence="1 2">ICMP4303</strain>
    </source>
</reference>
<accession>A0A0P9M495</accession>
<dbReference type="PANTHER" id="PTHR36423:SF2">
    <property type="entry name" value="AFR070WP"/>
    <property type="match status" value="1"/>
</dbReference>
<dbReference type="Pfam" id="PF08883">
    <property type="entry name" value="DOPA_dioxygen"/>
    <property type="match status" value="1"/>
</dbReference>
<comment type="caution">
    <text evidence="1">The sequence shown here is derived from an EMBL/GenBank/DDBJ whole genome shotgun (WGS) entry which is preliminary data.</text>
</comment>
<dbReference type="RefSeq" id="WP_057417675.1">
    <property type="nucleotide sequence ID" value="NZ_LJPT01000016.1"/>
</dbReference>
<dbReference type="InterPro" id="IPR023389">
    <property type="entry name" value="DOPA-like_sf"/>
</dbReference>
<dbReference type="PANTHER" id="PTHR36423">
    <property type="entry name" value="AFR070WP"/>
    <property type="match status" value="1"/>
</dbReference>
<evidence type="ECO:0000313" key="1">
    <source>
        <dbReference type="EMBL" id="KPW52256.1"/>
    </source>
</evidence>
<proteinExistence type="predicted"/>
<dbReference type="Gene3D" id="3.30.70.1240">
    <property type="entry name" value="DOPA-like domains"/>
    <property type="match status" value="1"/>
</dbReference>
<protein>
    <recommendedName>
        <fullName evidence="3">DOPA 4,5-dioxygenase-related protein</fullName>
    </recommendedName>
</protein>
<dbReference type="AlphaFoldDB" id="A0A0P9M495"/>
<dbReference type="InterPro" id="IPR014980">
    <property type="entry name" value="DOPA_dioxygen"/>
</dbReference>
<evidence type="ECO:0008006" key="3">
    <source>
        <dbReference type="Google" id="ProtNLM"/>
    </source>
</evidence>
<organism evidence="1 2">
    <name type="scientific">Pseudomonas syringae pv. antirrhini</name>
    <dbReference type="NCBI Taxonomy" id="251702"/>
    <lineage>
        <taxon>Bacteria</taxon>
        <taxon>Pseudomonadati</taxon>
        <taxon>Pseudomonadota</taxon>
        <taxon>Gammaproteobacteria</taxon>
        <taxon>Pseudomonadales</taxon>
        <taxon>Pseudomonadaceae</taxon>
        <taxon>Pseudomonas</taxon>
    </lineage>
</organism>
<dbReference type="SUPFAM" id="SSF143410">
    <property type="entry name" value="DOPA-like"/>
    <property type="match status" value="1"/>
</dbReference>
<sequence length="110" mass="12279">MQDIQSYHAHIYFNAHTLDQARALCEAATGKFAVQMGRVHQKLVGPHPDWSCQLAFGHEQLADVTLWLALNRDGLVVFLHPLTGDELRDHTDHAIWMGAVRPLDLSALTG</sequence>